<keyword evidence="2" id="KW-1185">Reference proteome</keyword>
<dbReference type="EMBL" id="JADCNL010000005">
    <property type="protein sequence ID" value="KAG0479778.1"/>
    <property type="molecule type" value="Genomic_DNA"/>
</dbReference>
<reference evidence="1 2" key="1">
    <citation type="journal article" date="2020" name="Nat. Food">
        <title>A phased Vanilla planifolia genome enables genetic improvement of flavour and production.</title>
        <authorList>
            <person name="Hasing T."/>
            <person name="Tang H."/>
            <person name="Brym M."/>
            <person name="Khazi F."/>
            <person name="Huang T."/>
            <person name="Chambers A.H."/>
        </authorList>
    </citation>
    <scope>NUCLEOTIDE SEQUENCE [LARGE SCALE GENOMIC DNA]</scope>
    <source>
        <tissue evidence="1">Leaf</tissue>
    </source>
</reference>
<accession>A0A835R4H5</accession>
<evidence type="ECO:0000313" key="2">
    <source>
        <dbReference type="Proteomes" id="UP000636800"/>
    </source>
</evidence>
<comment type="caution">
    <text evidence="1">The sequence shown here is derived from an EMBL/GenBank/DDBJ whole genome shotgun (WGS) entry which is preliminary data.</text>
</comment>
<dbReference type="PROSITE" id="PS51257">
    <property type="entry name" value="PROKAR_LIPOPROTEIN"/>
    <property type="match status" value="1"/>
</dbReference>
<organism evidence="1 2">
    <name type="scientific">Vanilla planifolia</name>
    <name type="common">Vanilla</name>
    <dbReference type="NCBI Taxonomy" id="51239"/>
    <lineage>
        <taxon>Eukaryota</taxon>
        <taxon>Viridiplantae</taxon>
        <taxon>Streptophyta</taxon>
        <taxon>Embryophyta</taxon>
        <taxon>Tracheophyta</taxon>
        <taxon>Spermatophyta</taxon>
        <taxon>Magnoliopsida</taxon>
        <taxon>Liliopsida</taxon>
        <taxon>Asparagales</taxon>
        <taxon>Orchidaceae</taxon>
        <taxon>Vanilloideae</taxon>
        <taxon>Vanilleae</taxon>
        <taxon>Vanilla</taxon>
    </lineage>
</organism>
<dbReference type="PANTHER" id="PTHR36776">
    <property type="entry name" value="EXPRESSED PROTEIN"/>
    <property type="match status" value="1"/>
</dbReference>
<sequence>MTSLRHSLLYPPPFRSASILSVPNSSFSCVRSAFVHPVCSSSSSRHRCSVSVLDGGIPEEDGSEPVVQDLRVPEAWLVPAQAHEESEWLRTSLHKWLDDEFCPEPTNFEISKVAARSYHESLLLKQTDLGEILLKMASELETISYQQSFHGPFSSANAAVQLITQRIDSSREK</sequence>
<name>A0A835R4H5_VANPL</name>
<dbReference type="OrthoDB" id="10264062at2759"/>
<dbReference type="AlphaFoldDB" id="A0A835R4H5"/>
<dbReference type="Proteomes" id="UP000636800">
    <property type="component" value="Chromosome 5"/>
</dbReference>
<protein>
    <submittedName>
        <fullName evidence="1">Uncharacterized protein</fullName>
    </submittedName>
</protein>
<dbReference type="PANTHER" id="PTHR36776:SF1">
    <property type="entry name" value="EXPRESSED PROTEIN"/>
    <property type="match status" value="1"/>
</dbReference>
<gene>
    <name evidence="1" type="ORF">HPP92_010636</name>
</gene>
<evidence type="ECO:0000313" key="1">
    <source>
        <dbReference type="EMBL" id="KAG0479778.1"/>
    </source>
</evidence>
<proteinExistence type="predicted"/>